<organism evidence="2 3">
    <name type="scientific">Bombyx mandarina</name>
    <name type="common">Wild silk moth</name>
    <name type="synonym">Wild silkworm</name>
    <dbReference type="NCBI Taxonomy" id="7092"/>
    <lineage>
        <taxon>Eukaryota</taxon>
        <taxon>Metazoa</taxon>
        <taxon>Ecdysozoa</taxon>
        <taxon>Arthropoda</taxon>
        <taxon>Hexapoda</taxon>
        <taxon>Insecta</taxon>
        <taxon>Pterygota</taxon>
        <taxon>Neoptera</taxon>
        <taxon>Endopterygota</taxon>
        <taxon>Lepidoptera</taxon>
        <taxon>Glossata</taxon>
        <taxon>Ditrysia</taxon>
        <taxon>Bombycoidea</taxon>
        <taxon>Bombycidae</taxon>
        <taxon>Bombycinae</taxon>
        <taxon>Bombyx</taxon>
    </lineage>
</organism>
<protein>
    <submittedName>
        <fullName evidence="3">Uncharacterized protein LOC114252357</fullName>
    </submittedName>
</protein>
<dbReference type="Pfam" id="PF25298">
    <property type="entry name" value="Baculo_FP_2nd"/>
    <property type="match status" value="1"/>
</dbReference>
<proteinExistence type="predicted"/>
<gene>
    <name evidence="3" type="primary">LOC114252357</name>
</gene>
<evidence type="ECO:0000313" key="2">
    <source>
        <dbReference type="Proteomes" id="UP000504629"/>
    </source>
</evidence>
<evidence type="ECO:0000313" key="3">
    <source>
        <dbReference type="RefSeq" id="XP_028042645.1"/>
    </source>
</evidence>
<dbReference type="AlphaFoldDB" id="A0A6J2KKL4"/>
<dbReference type="Proteomes" id="UP000504629">
    <property type="component" value="Unplaced"/>
</dbReference>
<feature type="domain" description="FP protein C-terminal" evidence="1">
    <location>
        <begin position="101"/>
        <end position="153"/>
    </location>
</feature>
<dbReference type="RefSeq" id="XP_028042645.1">
    <property type="nucleotide sequence ID" value="XM_028186844.1"/>
</dbReference>
<dbReference type="InterPro" id="IPR057251">
    <property type="entry name" value="FP_C"/>
</dbReference>
<sequence length="153" mass="17645">EQRARLNNVEIKGVPVRKNENLFTIVENISQRLGVSFSRADINHVTRVPTFGSADKLIIINFHNRYTKEDFVAAARALKFLNAQDIGITVSNRIFVNDHLTRDSKQLLTKVKTWAKNKNFKYIWVKFCKIHVRRSDSSPVIIVHTEADLNKLT</sequence>
<name>A0A6J2KKL4_BOMMA</name>
<accession>A0A6J2KKL4</accession>
<dbReference type="GeneID" id="114252357"/>
<keyword evidence="2" id="KW-1185">Reference proteome</keyword>
<reference evidence="3" key="1">
    <citation type="submission" date="2025-08" db="UniProtKB">
        <authorList>
            <consortium name="RefSeq"/>
        </authorList>
    </citation>
    <scope>IDENTIFICATION</scope>
    <source>
        <tissue evidence="3">Silk gland</tissue>
    </source>
</reference>
<dbReference type="KEGG" id="bman:114252357"/>
<feature type="non-terminal residue" evidence="3">
    <location>
        <position position="1"/>
    </location>
</feature>
<evidence type="ECO:0000259" key="1">
    <source>
        <dbReference type="Pfam" id="PF25298"/>
    </source>
</evidence>
<dbReference type="OrthoDB" id="5989141at2759"/>